<evidence type="ECO:0000256" key="2">
    <source>
        <dbReference type="ARBA" id="ARBA00022737"/>
    </source>
</evidence>
<dbReference type="GO" id="GO:0045944">
    <property type="term" value="P:positive regulation of transcription by RNA polymerase II"/>
    <property type="evidence" value="ECO:0007669"/>
    <property type="project" value="TreeGrafter"/>
</dbReference>
<dbReference type="EMBL" id="RXIC02000020">
    <property type="protein sequence ID" value="KAB1222791.1"/>
    <property type="molecule type" value="Genomic_DNA"/>
</dbReference>
<dbReference type="EMBL" id="RXIC02000025">
    <property type="protein sequence ID" value="KAB1207754.1"/>
    <property type="molecule type" value="Genomic_DNA"/>
</dbReference>
<keyword evidence="4" id="KW-0234">DNA repair</keyword>
<sequence length="206" mass="22296">MGMFDLELFSITNSPSVSVLSLLSFPDNHLNVIVSLVNQKPVLIEIGIGVSSKKLGLCCSALKTPERWNCRKLFLILRDHLELQFQKVGSECHHVILPTDEKGACRITLAYKGYIQDLIIAAGGTILRGKPIGEDQKTLSGSSTCQTFVIDSLELPDKCDPSKKVTILDRGPSDAETLASSTGAKVASDSWVLESKAACNLHNLGE</sequence>
<proteinExistence type="predicted"/>
<dbReference type="Proteomes" id="UP000516437">
    <property type="component" value="Chromosome 7"/>
</dbReference>
<dbReference type="PANTHER" id="PTHR13763">
    <property type="entry name" value="BREAST CANCER TYPE 1 SUSCEPTIBILITY PROTEIN BRCA1"/>
    <property type="match status" value="1"/>
</dbReference>
<dbReference type="GO" id="GO:0004842">
    <property type="term" value="F:ubiquitin-protein transferase activity"/>
    <property type="evidence" value="ECO:0007669"/>
    <property type="project" value="TreeGrafter"/>
</dbReference>
<dbReference type="InterPro" id="IPR036420">
    <property type="entry name" value="BRCT_dom_sf"/>
</dbReference>
<evidence type="ECO:0000256" key="3">
    <source>
        <dbReference type="ARBA" id="ARBA00022763"/>
    </source>
</evidence>
<evidence type="ECO:0000313" key="7">
    <source>
        <dbReference type="EMBL" id="KAB1222791.1"/>
    </source>
</evidence>
<reference evidence="7" key="1">
    <citation type="submission" date="2018-07" db="EMBL/GenBank/DDBJ databases">
        <authorList>
            <person name="Gao Z.-S."/>
            <person name="Jia H.-M."/>
            <person name="Jia H.-J."/>
            <person name="Cai Q.-L."/>
            <person name="Wang Y."/>
            <person name="Zhao H.-B."/>
        </authorList>
    </citation>
    <scope>NUCLEOTIDE SEQUENCE</scope>
    <source>
        <tissue evidence="7">Leaves</tissue>
    </source>
</reference>
<dbReference type="InterPro" id="IPR031099">
    <property type="entry name" value="BRCA1-associated"/>
</dbReference>
<evidence type="ECO:0008006" key="9">
    <source>
        <dbReference type="Google" id="ProtNLM"/>
    </source>
</evidence>
<dbReference type="AlphaFoldDB" id="A0A6A1WC95"/>
<accession>A0A6A1WC95</accession>
<evidence type="ECO:0000256" key="5">
    <source>
        <dbReference type="ARBA" id="ARBA00023242"/>
    </source>
</evidence>
<organism evidence="7 8">
    <name type="scientific">Morella rubra</name>
    <name type="common">Chinese bayberry</name>
    <dbReference type="NCBI Taxonomy" id="262757"/>
    <lineage>
        <taxon>Eukaryota</taxon>
        <taxon>Viridiplantae</taxon>
        <taxon>Streptophyta</taxon>
        <taxon>Embryophyta</taxon>
        <taxon>Tracheophyta</taxon>
        <taxon>Spermatophyta</taxon>
        <taxon>Magnoliopsida</taxon>
        <taxon>eudicotyledons</taxon>
        <taxon>Gunneridae</taxon>
        <taxon>Pentapetalae</taxon>
        <taxon>rosids</taxon>
        <taxon>fabids</taxon>
        <taxon>Fagales</taxon>
        <taxon>Myricaceae</taxon>
        <taxon>Morella</taxon>
    </lineage>
</organism>
<keyword evidence="2" id="KW-0677">Repeat</keyword>
<evidence type="ECO:0000256" key="1">
    <source>
        <dbReference type="ARBA" id="ARBA00004123"/>
    </source>
</evidence>
<dbReference type="Gene3D" id="3.40.50.10190">
    <property type="entry name" value="BRCT domain"/>
    <property type="match status" value="1"/>
</dbReference>
<evidence type="ECO:0000256" key="4">
    <source>
        <dbReference type="ARBA" id="ARBA00023204"/>
    </source>
</evidence>
<reference evidence="7" key="3">
    <citation type="submission" date="2019-09" db="EMBL/GenBank/DDBJ databases">
        <authorList>
            <person name="Gao Z."/>
        </authorList>
    </citation>
    <scope>NUCLEOTIDE SEQUENCE</scope>
    <source>
        <tissue evidence="7">Leaves</tissue>
    </source>
</reference>
<dbReference type="PANTHER" id="PTHR13763:SF0">
    <property type="entry name" value="BREAST CANCER TYPE 1 SUSCEPTIBILITY PROTEIN"/>
    <property type="match status" value="1"/>
</dbReference>
<comment type="caution">
    <text evidence="7">The sequence shown here is derived from an EMBL/GenBank/DDBJ whole genome shotgun (WGS) entry which is preliminary data.</text>
</comment>
<gene>
    <name evidence="7" type="ORF">CJ030_MR2G022282</name>
    <name evidence="6" type="ORF">CJ030_MR7G017743</name>
</gene>
<reference evidence="7 8" key="2">
    <citation type="journal article" date="2019" name="Plant Biotechnol. J.">
        <title>The red bayberry genome and genetic basis of sex determination.</title>
        <authorList>
            <person name="Jia H.M."/>
            <person name="Jia H.J."/>
            <person name="Cai Q.L."/>
            <person name="Wang Y."/>
            <person name="Zhao H.B."/>
            <person name="Yang W.F."/>
            <person name="Wang G.Y."/>
            <person name="Li Y.H."/>
            <person name="Zhan D.L."/>
            <person name="Shen Y.T."/>
            <person name="Niu Q.F."/>
            <person name="Chang L."/>
            <person name="Qiu J."/>
            <person name="Zhao L."/>
            <person name="Xie H.B."/>
            <person name="Fu W.Y."/>
            <person name="Jin J."/>
            <person name="Li X.W."/>
            <person name="Jiao Y."/>
            <person name="Zhou C.C."/>
            <person name="Tu T."/>
            <person name="Chai C.Y."/>
            <person name="Gao J.L."/>
            <person name="Fan L.J."/>
            <person name="van de Weg E."/>
            <person name="Wang J.Y."/>
            <person name="Gao Z.S."/>
        </authorList>
    </citation>
    <scope>NUCLEOTIDE SEQUENCE [LARGE SCALE GENOMIC DNA]</scope>
    <source>
        <tissue evidence="7">Leaves</tissue>
    </source>
</reference>
<keyword evidence="3" id="KW-0227">DNA damage</keyword>
<evidence type="ECO:0000313" key="6">
    <source>
        <dbReference type="EMBL" id="KAB1207754.1"/>
    </source>
</evidence>
<dbReference type="GO" id="GO:0005634">
    <property type="term" value="C:nucleus"/>
    <property type="evidence" value="ECO:0007669"/>
    <property type="project" value="UniProtKB-SubCell"/>
</dbReference>
<comment type="subcellular location">
    <subcellularLocation>
        <location evidence="1">Nucleus</location>
    </subcellularLocation>
</comment>
<dbReference type="Proteomes" id="UP000516437">
    <property type="component" value="Chromosome 2"/>
</dbReference>
<keyword evidence="8" id="KW-1185">Reference proteome</keyword>
<keyword evidence="5" id="KW-0539">Nucleus</keyword>
<protein>
    <recommendedName>
        <fullName evidence="9">BRCT domain-containing protein</fullName>
    </recommendedName>
</protein>
<evidence type="ECO:0000313" key="8">
    <source>
        <dbReference type="Proteomes" id="UP000516437"/>
    </source>
</evidence>
<dbReference type="OrthoDB" id="2384350at2759"/>
<name>A0A6A1WC95_9ROSI</name>
<dbReference type="GO" id="GO:0000724">
    <property type="term" value="P:double-strand break repair via homologous recombination"/>
    <property type="evidence" value="ECO:0007669"/>
    <property type="project" value="TreeGrafter"/>
</dbReference>